<evidence type="ECO:0000256" key="1">
    <source>
        <dbReference type="ARBA" id="ARBA00009437"/>
    </source>
</evidence>
<organism evidence="6 7">
    <name type="scientific">Brevibacterium jeotgali</name>
    <dbReference type="NCBI Taxonomy" id="1262550"/>
    <lineage>
        <taxon>Bacteria</taxon>
        <taxon>Bacillati</taxon>
        <taxon>Actinomycetota</taxon>
        <taxon>Actinomycetes</taxon>
        <taxon>Micrococcales</taxon>
        <taxon>Brevibacteriaceae</taxon>
        <taxon>Brevibacterium</taxon>
    </lineage>
</organism>
<gene>
    <name evidence="6" type="ORF">BJEO58_01449</name>
</gene>
<keyword evidence="2" id="KW-0805">Transcription regulation</keyword>
<accession>A0A2H1L4M2</accession>
<dbReference type="EMBL" id="FXZM01000006">
    <property type="protein sequence ID" value="SMY11858.1"/>
    <property type="molecule type" value="Genomic_DNA"/>
</dbReference>
<keyword evidence="4" id="KW-0804">Transcription</keyword>
<dbReference type="InterPro" id="IPR000847">
    <property type="entry name" value="LysR_HTH_N"/>
</dbReference>
<dbReference type="PANTHER" id="PTHR30346:SF29">
    <property type="entry name" value="LYSR SUBSTRATE-BINDING"/>
    <property type="match status" value="1"/>
</dbReference>
<evidence type="ECO:0000313" key="6">
    <source>
        <dbReference type="EMBL" id="SMY11858.1"/>
    </source>
</evidence>
<dbReference type="Gene3D" id="1.10.10.10">
    <property type="entry name" value="Winged helix-like DNA-binding domain superfamily/Winged helix DNA-binding domain"/>
    <property type="match status" value="1"/>
</dbReference>
<dbReference type="PANTHER" id="PTHR30346">
    <property type="entry name" value="TRANSCRIPTIONAL DUAL REGULATOR HCAR-RELATED"/>
    <property type="match status" value="1"/>
</dbReference>
<dbReference type="InterPro" id="IPR036388">
    <property type="entry name" value="WH-like_DNA-bd_sf"/>
</dbReference>
<dbReference type="Proteomes" id="UP000234462">
    <property type="component" value="Unassembled WGS sequence"/>
</dbReference>
<dbReference type="SUPFAM" id="SSF46785">
    <property type="entry name" value="Winged helix' DNA-binding domain"/>
    <property type="match status" value="1"/>
</dbReference>
<evidence type="ECO:0000259" key="5">
    <source>
        <dbReference type="PROSITE" id="PS50931"/>
    </source>
</evidence>
<protein>
    <submittedName>
        <fullName evidence="6">DNA-binding transcriptional regulator, LysR family</fullName>
    </submittedName>
</protein>
<dbReference type="GO" id="GO:0003700">
    <property type="term" value="F:DNA-binding transcription factor activity"/>
    <property type="evidence" value="ECO:0007669"/>
    <property type="project" value="InterPro"/>
</dbReference>
<evidence type="ECO:0000256" key="2">
    <source>
        <dbReference type="ARBA" id="ARBA00023015"/>
    </source>
</evidence>
<name>A0A2H1L4M2_9MICO</name>
<sequence length="317" mass="33972">MLPCASFSCAYAWGMVDVHRLRVLCSVVATGSVRAAADALSFTPSAVSQHLTILQRETGLRLFEKSGRGIVPTAHGRSLADRGQEALAALGRVDRFIDDLRIGHTGSLTVGTFASAGEYWLPSIAARLRGEFPTTTLLIELTDPPVSTERPDIDIRTERATPAPHVPAGVTRIEIARDPFVAILPRDHRCATADEVAAADLGADPWIHEYVGDGEGARIIADVWRAAGIAPRSVVQAADHRGAIAFVASSAGVCAMPALAARDLPNTVVARRLVRPEPERVIVAYVLDSVRHHPAAERLLSVLSDMGAQHELTTRRT</sequence>
<dbReference type="PROSITE" id="PS50931">
    <property type="entry name" value="HTH_LYSR"/>
    <property type="match status" value="1"/>
</dbReference>
<keyword evidence="7" id="KW-1185">Reference proteome</keyword>
<dbReference type="GO" id="GO:0032993">
    <property type="term" value="C:protein-DNA complex"/>
    <property type="evidence" value="ECO:0007669"/>
    <property type="project" value="TreeGrafter"/>
</dbReference>
<dbReference type="InterPro" id="IPR036390">
    <property type="entry name" value="WH_DNA-bd_sf"/>
</dbReference>
<dbReference type="Pfam" id="PF00126">
    <property type="entry name" value="HTH_1"/>
    <property type="match status" value="1"/>
</dbReference>
<dbReference type="Pfam" id="PF03466">
    <property type="entry name" value="LysR_substrate"/>
    <property type="match status" value="1"/>
</dbReference>
<dbReference type="InterPro" id="IPR005119">
    <property type="entry name" value="LysR_subst-bd"/>
</dbReference>
<reference evidence="7" key="1">
    <citation type="submission" date="2017-03" db="EMBL/GenBank/DDBJ databases">
        <authorList>
            <person name="Monnet C."/>
        </authorList>
    </citation>
    <scope>NUCLEOTIDE SEQUENCE [LARGE SCALE GENOMIC DNA]</scope>
    <source>
        <strain evidence="7">SJ5-8</strain>
    </source>
</reference>
<feature type="domain" description="HTH lysR-type" evidence="5">
    <location>
        <begin position="16"/>
        <end position="73"/>
    </location>
</feature>
<dbReference type="Gene3D" id="3.40.190.10">
    <property type="entry name" value="Periplasmic binding protein-like II"/>
    <property type="match status" value="2"/>
</dbReference>
<comment type="similarity">
    <text evidence="1">Belongs to the LysR transcriptional regulatory family.</text>
</comment>
<proteinExistence type="inferred from homology"/>
<dbReference type="AlphaFoldDB" id="A0A2H1L4M2"/>
<evidence type="ECO:0000313" key="7">
    <source>
        <dbReference type="Proteomes" id="UP000234462"/>
    </source>
</evidence>
<dbReference type="SUPFAM" id="SSF53850">
    <property type="entry name" value="Periplasmic binding protein-like II"/>
    <property type="match status" value="1"/>
</dbReference>
<evidence type="ECO:0000256" key="3">
    <source>
        <dbReference type="ARBA" id="ARBA00023125"/>
    </source>
</evidence>
<dbReference type="GO" id="GO:0003677">
    <property type="term" value="F:DNA binding"/>
    <property type="evidence" value="ECO:0007669"/>
    <property type="project" value="UniProtKB-KW"/>
</dbReference>
<dbReference type="OrthoDB" id="4131546at2"/>
<evidence type="ECO:0000256" key="4">
    <source>
        <dbReference type="ARBA" id="ARBA00023163"/>
    </source>
</evidence>
<keyword evidence="3 6" id="KW-0238">DNA-binding</keyword>